<evidence type="ECO:0000313" key="3">
    <source>
        <dbReference type="Proteomes" id="UP000230407"/>
    </source>
</evidence>
<evidence type="ECO:0000313" key="2">
    <source>
        <dbReference type="EMBL" id="PJE99701.1"/>
    </source>
</evidence>
<proteinExistence type="predicted"/>
<reference evidence="2 3" key="1">
    <citation type="submission" date="2017-11" db="EMBL/GenBank/DDBJ databases">
        <title>Streptomyces carmine sp. nov., a novel actinomycete isolated from Sophora alopecuroides in Xinjiang, China.</title>
        <authorList>
            <person name="Wang Y."/>
            <person name="Luo X."/>
            <person name="Wan C."/>
            <person name="Zhang L."/>
        </authorList>
    </citation>
    <scope>NUCLEOTIDE SEQUENCE [LARGE SCALE GENOMIC DNA]</scope>
    <source>
        <strain evidence="2 3">TRM SA0054</strain>
    </source>
</reference>
<dbReference type="AlphaFoldDB" id="A0A2M8M665"/>
<sequence>MGTEPVRQGDGEEARDPWDELVLDEEFIRDARVNEPAARTRMLRARWQGEPPEPQPWRADGPPAGGLGPEPGRRRRGRWWRRRKG</sequence>
<organism evidence="2 3">
    <name type="scientific">Streptomyces carminius</name>
    <dbReference type="NCBI Taxonomy" id="2665496"/>
    <lineage>
        <taxon>Bacteria</taxon>
        <taxon>Bacillati</taxon>
        <taxon>Actinomycetota</taxon>
        <taxon>Actinomycetes</taxon>
        <taxon>Kitasatosporales</taxon>
        <taxon>Streptomycetaceae</taxon>
        <taxon>Streptomyces</taxon>
    </lineage>
</organism>
<comment type="caution">
    <text evidence="2">The sequence shown here is derived from an EMBL/GenBank/DDBJ whole genome shotgun (WGS) entry which is preliminary data.</text>
</comment>
<protein>
    <submittedName>
        <fullName evidence="2">Uncharacterized protein</fullName>
    </submittedName>
</protein>
<dbReference type="EMBL" id="PGGW01000011">
    <property type="protein sequence ID" value="PJE99701.1"/>
    <property type="molecule type" value="Genomic_DNA"/>
</dbReference>
<accession>A0A2M8M665</accession>
<dbReference type="Proteomes" id="UP000230407">
    <property type="component" value="Unassembled WGS sequence"/>
</dbReference>
<feature type="compositionally biased region" description="Basic residues" evidence="1">
    <location>
        <begin position="73"/>
        <end position="85"/>
    </location>
</feature>
<keyword evidence="3" id="KW-1185">Reference proteome</keyword>
<feature type="region of interest" description="Disordered" evidence="1">
    <location>
        <begin position="45"/>
        <end position="85"/>
    </location>
</feature>
<evidence type="ECO:0000256" key="1">
    <source>
        <dbReference type="SAM" id="MobiDB-lite"/>
    </source>
</evidence>
<gene>
    <name evidence="2" type="ORF">CUT44_04185</name>
</gene>
<dbReference type="RefSeq" id="WP_100200742.1">
    <property type="nucleotide sequence ID" value="NZ_PGGW01000011.1"/>
</dbReference>
<name>A0A2M8M665_9ACTN</name>